<feature type="region of interest" description="Disordered" evidence="1">
    <location>
        <begin position="37"/>
        <end position="56"/>
    </location>
</feature>
<evidence type="ECO:0000256" key="2">
    <source>
        <dbReference type="SAM" id="SignalP"/>
    </source>
</evidence>
<dbReference type="Proteomes" id="UP000266841">
    <property type="component" value="Unassembled WGS sequence"/>
</dbReference>
<feature type="signal peptide" evidence="2">
    <location>
        <begin position="1"/>
        <end position="29"/>
    </location>
</feature>
<feature type="compositionally biased region" description="Low complexity" evidence="1">
    <location>
        <begin position="212"/>
        <end position="223"/>
    </location>
</feature>
<feature type="compositionally biased region" description="Low complexity" evidence="1">
    <location>
        <begin position="172"/>
        <end position="196"/>
    </location>
</feature>
<proteinExistence type="predicted"/>
<feature type="region of interest" description="Disordered" evidence="1">
    <location>
        <begin position="172"/>
        <end position="255"/>
    </location>
</feature>
<dbReference type="EMBL" id="AGNL01013055">
    <property type="protein sequence ID" value="EJK67463.1"/>
    <property type="molecule type" value="Genomic_DNA"/>
</dbReference>
<feature type="compositionally biased region" description="Basic and acidic residues" evidence="1">
    <location>
        <begin position="240"/>
        <end position="255"/>
    </location>
</feature>
<organism evidence="3 4">
    <name type="scientific">Thalassiosira oceanica</name>
    <name type="common">Marine diatom</name>
    <dbReference type="NCBI Taxonomy" id="159749"/>
    <lineage>
        <taxon>Eukaryota</taxon>
        <taxon>Sar</taxon>
        <taxon>Stramenopiles</taxon>
        <taxon>Ochrophyta</taxon>
        <taxon>Bacillariophyta</taxon>
        <taxon>Coscinodiscophyceae</taxon>
        <taxon>Thalassiosirophycidae</taxon>
        <taxon>Thalassiosirales</taxon>
        <taxon>Thalassiosiraceae</taxon>
        <taxon>Thalassiosira</taxon>
    </lineage>
</organism>
<evidence type="ECO:0000256" key="1">
    <source>
        <dbReference type="SAM" id="MobiDB-lite"/>
    </source>
</evidence>
<evidence type="ECO:0000313" key="3">
    <source>
        <dbReference type="EMBL" id="EJK67463.1"/>
    </source>
</evidence>
<keyword evidence="4" id="KW-1185">Reference proteome</keyword>
<evidence type="ECO:0000313" key="4">
    <source>
        <dbReference type="Proteomes" id="UP000266841"/>
    </source>
</evidence>
<gene>
    <name evidence="3" type="ORF">THAOC_11497</name>
</gene>
<feature type="compositionally biased region" description="Polar residues" evidence="1">
    <location>
        <begin position="197"/>
        <end position="208"/>
    </location>
</feature>
<feature type="chain" id="PRO_5003840137" evidence="2">
    <location>
        <begin position="30"/>
        <end position="291"/>
    </location>
</feature>
<comment type="caution">
    <text evidence="3">The sequence shown here is derived from an EMBL/GenBank/DDBJ whole genome shotgun (WGS) entry which is preliminary data.</text>
</comment>
<protein>
    <submittedName>
        <fullName evidence="3">Uncharacterized protein</fullName>
    </submittedName>
</protein>
<accession>K0SMC4</accession>
<dbReference type="AlphaFoldDB" id="K0SMC4"/>
<name>K0SMC4_THAOC</name>
<keyword evidence="2" id="KW-0732">Signal</keyword>
<reference evidence="3 4" key="1">
    <citation type="journal article" date="2012" name="Genome Biol.">
        <title>Genome and low-iron response of an oceanic diatom adapted to chronic iron limitation.</title>
        <authorList>
            <person name="Lommer M."/>
            <person name="Specht M."/>
            <person name="Roy A.S."/>
            <person name="Kraemer L."/>
            <person name="Andreson R."/>
            <person name="Gutowska M.A."/>
            <person name="Wolf J."/>
            <person name="Bergner S.V."/>
            <person name="Schilhabel M.B."/>
            <person name="Klostermeier U.C."/>
            <person name="Beiko R.G."/>
            <person name="Rosenstiel P."/>
            <person name="Hippler M."/>
            <person name="Laroche J."/>
        </authorList>
    </citation>
    <scope>NUCLEOTIDE SEQUENCE [LARGE SCALE GENOMIC DNA]</scope>
    <source>
        <strain evidence="3 4">CCMP1005</strain>
    </source>
</reference>
<sequence>MTPPGTLPPSPRLLLLALLLLPQPDAARAAVPSFLSDSPPASLEGSGRAVDGSSPAPAAYDESLRYSGADLAALTSDTAGGCKAQCEAAGGPVGTSLAGFGWYDDGLLPDGSADGSPSGDGNYCVCYRIDGSSQTASLGGFEGGTSYGSAVAGGGGGRYGWGYCYGCVTVEPSAQPSSRPSEEPSVSVRPSSQPSENPSTSAQPTSIPSEKPSTSAQPSSAPSEKPSVSHWPTSLPSRGRAYDRAVEPAQREPQRVDRALVTAEREPQLLSPAVVAAQRESQRLRRAHETA</sequence>